<protein>
    <submittedName>
        <fullName evidence="2">Helix-turn-helix transcriptional regulator</fullName>
    </submittedName>
</protein>
<evidence type="ECO:0000313" key="3">
    <source>
        <dbReference type="Proteomes" id="UP001432014"/>
    </source>
</evidence>
<dbReference type="RefSeq" id="WP_329497188.1">
    <property type="nucleotide sequence ID" value="NZ_CP108460.1"/>
</dbReference>
<dbReference type="EMBL" id="CP108482">
    <property type="protein sequence ID" value="WUS57355.1"/>
    <property type="molecule type" value="Genomic_DNA"/>
</dbReference>
<dbReference type="SMART" id="SM00530">
    <property type="entry name" value="HTH_XRE"/>
    <property type="match status" value="1"/>
</dbReference>
<evidence type="ECO:0000313" key="2">
    <source>
        <dbReference type="EMBL" id="WUS57355.1"/>
    </source>
</evidence>
<dbReference type="Pfam" id="PF13560">
    <property type="entry name" value="HTH_31"/>
    <property type="match status" value="1"/>
</dbReference>
<dbReference type="Gene3D" id="1.10.260.40">
    <property type="entry name" value="lambda repressor-like DNA-binding domains"/>
    <property type="match status" value="1"/>
</dbReference>
<dbReference type="SUPFAM" id="SSF47413">
    <property type="entry name" value="lambda repressor-like DNA-binding domains"/>
    <property type="match status" value="1"/>
</dbReference>
<dbReference type="InterPro" id="IPR010982">
    <property type="entry name" value="Lambda_DNA-bd_dom_sf"/>
</dbReference>
<dbReference type="Pfam" id="PF19054">
    <property type="entry name" value="DUF5753"/>
    <property type="match status" value="1"/>
</dbReference>
<dbReference type="Proteomes" id="UP001432014">
    <property type="component" value="Chromosome"/>
</dbReference>
<evidence type="ECO:0000259" key="1">
    <source>
        <dbReference type="PROSITE" id="PS50943"/>
    </source>
</evidence>
<feature type="domain" description="HTH cro/C1-type" evidence="1">
    <location>
        <begin position="18"/>
        <end position="64"/>
    </location>
</feature>
<proteinExistence type="predicted"/>
<gene>
    <name evidence="2" type="ORF">OG469_18655</name>
</gene>
<dbReference type="InterPro" id="IPR001387">
    <property type="entry name" value="Cro/C1-type_HTH"/>
</dbReference>
<accession>A0ABZ1W927</accession>
<keyword evidence="3" id="KW-1185">Reference proteome</keyword>
<dbReference type="PROSITE" id="PS50943">
    <property type="entry name" value="HTH_CROC1"/>
    <property type="match status" value="1"/>
</dbReference>
<dbReference type="InterPro" id="IPR043917">
    <property type="entry name" value="DUF5753"/>
</dbReference>
<dbReference type="CDD" id="cd00093">
    <property type="entry name" value="HTH_XRE"/>
    <property type="match status" value="1"/>
</dbReference>
<sequence>MPGRHDPTLRQRRLGAELRRMREQAGFGGSQLARLLGVTPAQVTQVENAKSSVSADRLRTIAAVCMCTNHPLVDALAAMASERGSGWWEEYRGSLGTPFLDVAEIEGHARKISTYTITFVPGLLQTVGYATSVFTRAIPPLPLQAVDARVAFRLQRQQIVRVGAVPYSAFIHEAALRMQFSGPRVLTEQLGALVKDSGNPGISIRVVPFNIESLPGPSENLTFTEGPVPELDTVQIDVSHGHLLLDSPAQLASYREIFSRLDSVALPEDESRELIQSIKKEIESNG</sequence>
<name>A0ABZ1W927_9ACTN</name>
<organism evidence="2 3">
    <name type="scientific">Kitasatospora herbaricolor</name>
    <dbReference type="NCBI Taxonomy" id="68217"/>
    <lineage>
        <taxon>Bacteria</taxon>
        <taxon>Bacillati</taxon>
        <taxon>Actinomycetota</taxon>
        <taxon>Actinomycetes</taxon>
        <taxon>Kitasatosporales</taxon>
        <taxon>Streptomycetaceae</taxon>
        <taxon>Kitasatospora</taxon>
    </lineage>
</organism>
<reference evidence="2 3" key="1">
    <citation type="submission" date="2022-10" db="EMBL/GenBank/DDBJ databases">
        <title>The complete genomes of actinobacterial strains from the NBC collection.</title>
        <authorList>
            <person name="Joergensen T.S."/>
            <person name="Alvarez Arevalo M."/>
            <person name="Sterndorff E.B."/>
            <person name="Faurdal D."/>
            <person name="Vuksanovic O."/>
            <person name="Mourched A.-S."/>
            <person name="Charusanti P."/>
            <person name="Shaw S."/>
            <person name="Blin K."/>
            <person name="Weber T."/>
        </authorList>
    </citation>
    <scope>NUCLEOTIDE SEQUENCE [LARGE SCALE GENOMIC DNA]</scope>
    <source>
        <strain evidence="2 3">NBC_01247</strain>
    </source>
</reference>